<gene>
    <name evidence="1" type="ORF">IAB69_03445</name>
</gene>
<name>A0A9D1SIH2_9FIRM</name>
<proteinExistence type="predicted"/>
<organism evidence="1 2">
    <name type="scientific">Candidatus Coproplasma excrementigallinarum</name>
    <dbReference type="NCBI Taxonomy" id="2840747"/>
    <lineage>
        <taxon>Bacteria</taxon>
        <taxon>Bacillati</taxon>
        <taxon>Bacillota</taxon>
        <taxon>Clostridia</taxon>
        <taxon>Eubacteriales</taxon>
        <taxon>Candidatus Coproplasma</taxon>
    </lineage>
</organism>
<evidence type="ECO:0000313" key="2">
    <source>
        <dbReference type="Proteomes" id="UP000824110"/>
    </source>
</evidence>
<dbReference type="AlphaFoldDB" id="A0A9D1SIH2"/>
<dbReference type="Proteomes" id="UP000824110">
    <property type="component" value="Unassembled WGS sequence"/>
</dbReference>
<protein>
    <submittedName>
        <fullName evidence="1">Uncharacterized protein</fullName>
    </submittedName>
</protein>
<sequence>MPLFLKGKKFILCAVAVIVAAISAIAAISFTYAGYRKDLLADSNAQVAGAIAEYVPGEVLRNYEVVSASRTDSGLNISELAPGDLVTYNFGVNGFSEDDREIHYNEVLLRVTCEFTFLYSRPVASGGENIYLSVSQNQVTFSHGTGDSASQIYFKQGNEDIYFDPSVQGDDWRLEERESGSAPVMYTVRFGFFIPPVSAQTDAGARQNLSFTVQIPQQEGTSENPDEILSEMFNLSIDIKIKAEQYSGSDTN</sequence>
<comment type="caution">
    <text evidence="1">The sequence shown here is derived from an EMBL/GenBank/DDBJ whole genome shotgun (WGS) entry which is preliminary data.</text>
</comment>
<reference evidence="1" key="1">
    <citation type="submission" date="2020-10" db="EMBL/GenBank/DDBJ databases">
        <authorList>
            <person name="Gilroy R."/>
        </authorList>
    </citation>
    <scope>NUCLEOTIDE SEQUENCE</scope>
    <source>
        <strain evidence="1">CHK195-12923</strain>
    </source>
</reference>
<evidence type="ECO:0000313" key="1">
    <source>
        <dbReference type="EMBL" id="HIU61684.1"/>
    </source>
</evidence>
<dbReference type="EMBL" id="DVNE01000033">
    <property type="protein sequence ID" value="HIU61684.1"/>
    <property type="molecule type" value="Genomic_DNA"/>
</dbReference>
<accession>A0A9D1SIH2</accession>
<reference evidence="1" key="2">
    <citation type="journal article" date="2021" name="PeerJ">
        <title>Extensive microbial diversity within the chicken gut microbiome revealed by metagenomics and culture.</title>
        <authorList>
            <person name="Gilroy R."/>
            <person name="Ravi A."/>
            <person name="Getino M."/>
            <person name="Pursley I."/>
            <person name="Horton D.L."/>
            <person name="Alikhan N.F."/>
            <person name="Baker D."/>
            <person name="Gharbi K."/>
            <person name="Hall N."/>
            <person name="Watson M."/>
            <person name="Adriaenssens E.M."/>
            <person name="Foster-Nyarko E."/>
            <person name="Jarju S."/>
            <person name="Secka A."/>
            <person name="Antonio M."/>
            <person name="Oren A."/>
            <person name="Chaudhuri R.R."/>
            <person name="La Ragione R."/>
            <person name="Hildebrand F."/>
            <person name="Pallen M.J."/>
        </authorList>
    </citation>
    <scope>NUCLEOTIDE SEQUENCE</scope>
    <source>
        <strain evidence="1">CHK195-12923</strain>
    </source>
</reference>